<organism evidence="1 2">
    <name type="scientific">Protea cynaroides</name>
    <dbReference type="NCBI Taxonomy" id="273540"/>
    <lineage>
        <taxon>Eukaryota</taxon>
        <taxon>Viridiplantae</taxon>
        <taxon>Streptophyta</taxon>
        <taxon>Embryophyta</taxon>
        <taxon>Tracheophyta</taxon>
        <taxon>Spermatophyta</taxon>
        <taxon>Magnoliopsida</taxon>
        <taxon>Proteales</taxon>
        <taxon>Proteaceae</taxon>
        <taxon>Protea</taxon>
    </lineage>
</organism>
<reference evidence="1" key="1">
    <citation type="journal article" date="2023" name="Plant J.">
        <title>The genome of the king protea, Protea cynaroides.</title>
        <authorList>
            <person name="Chang J."/>
            <person name="Duong T.A."/>
            <person name="Schoeman C."/>
            <person name="Ma X."/>
            <person name="Roodt D."/>
            <person name="Barker N."/>
            <person name="Li Z."/>
            <person name="Van de Peer Y."/>
            <person name="Mizrachi E."/>
        </authorList>
    </citation>
    <scope>NUCLEOTIDE SEQUENCE</scope>
    <source>
        <tissue evidence="1">Young leaves</tissue>
    </source>
</reference>
<comment type="caution">
    <text evidence="1">The sequence shown here is derived from an EMBL/GenBank/DDBJ whole genome shotgun (WGS) entry which is preliminary data.</text>
</comment>
<evidence type="ECO:0000313" key="1">
    <source>
        <dbReference type="EMBL" id="KAJ4942653.1"/>
    </source>
</evidence>
<dbReference type="OrthoDB" id="2006641at2759"/>
<keyword evidence="2" id="KW-1185">Reference proteome</keyword>
<dbReference type="AlphaFoldDB" id="A0A9Q0JRY5"/>
<name>A0A9Q0JRY5_9MAGN</name>
<dbReference type="EMBL" id="JAMYWD010001571">
    <property type="protein sequence ID" value="KAJ4942653.1"/>
    <property type="molecule type" value="Genomic_DNA"/>
</dbReference>
<sequence length="155" mass="17495">MRRCIADSKGTKLTIWNNRTGQQKALGRAFLRPASNQATDERLARDVSIGARTFPGSGLIYDISALGWGGPSFARSLSIRRTTWLEPNERKLRKNSLDAVGCDVAWALPLLSSIPLDSYIKFLFRQMWGKEKKESELINHRNARSTLLCELRGLF</sequence>
<protein>
    <submittedName>
        <fullName evidence="1">Uncharacterized protein</fullName>
    </submittedName>
</protein>
<proteinExistence type="predicted"/>
<gene>
    <name evidence="1" type="ORF">NE237_000090</name>
</gene>
<accession>A0A9Q0JRY5</accession>
<dbReference type="Proteomes" id="UP001141806">
    <property type="component" value="Unassembled WGS sequence"/>
</dbReference>
<evidence type="ECO:0000313" key="2">
    <source>
        <dbReference type="Proteomes" id="UP001141806"/>
    </source>
</evidence>